<dbReference type="InterPro" id="IPR050168">
    <property type="entry name" value="AAA_ATPase_domain"/>
</dbReference>
<feature type="compositionally biased region" description="Polar residues" evidence="4">
    <location>
        <begin position="120"/>
        <end position="131"/>
    </location>
</feature>
<feature type="compositionally biased region" description="Low complexity" evidence="4">
    <location>
        <begin position="159"/>
        <end position="173"/>
    </location>
</feature>
<dbReference type="PANTHER" id="PTHR23077:SF171">
    <property type="entry name" value="NUCLEAR VALOSIN-CONTAINING PROTEIN-LIKE"/>
    <property type="match status" value="1"/>
</dbReference>
<proteinExistence type="inferred from homology"/>
<keyword evidence="3" id="KW-0067">ATP-binding</keyword>
<keyword evidence="2" id="KW-0547">Nucleotide-binding</keyword>
<dbReference type="GO" id="GO:0005524">
    <property type="term" value="F:ATP binding"/>
    <property type="evidence" value="ECO:0007669"/>
    <property type="project" value="UniProtKB-KW"/>
</dbReference>
<dbReference type="Gene3D" id="3.40.50.300">
    <property type="entry name" value="P-loop containing nucleotide triphosphate hydrolases"/>
    <property type="match status" value="2"/>
</dbReference>
<feature type="domain" description="AAA+ ATPase" evidence="5">
    <location>
        <begin position="216"/>
        <end position="356"/>
    </location>
</feature>
<evidence type="ECO:0000313" key="7">
    <source>
        <dbReference type="Proteomes" id="UP001165065"/>
    </source>
</evidence>
<evidence type="ECO:0000256" key="4">
    <source>
        <dbReference type="SAM" id="MobiDB-lite"/>
    </source>
</evidence>
<gene>
    <name evidence="6" type="ORF">TrCOL_g9584</name>
</gene>
<dbReference type="InterPro" id="IPR003593">
    <property type="entry name" value="AAA+_ATPase"/>
</dbReference>
<dbReference type="SUPFAM" id="SSF52540">
    <property type="entry name" value="P-loop containing nucleoside triphosphate hydrolases"/>
    <property type="match status" value="2"/>
</dbReference>
<keyword evidence="7" id="KW-1185">Reference proteome</keyword>
<dbReference type="FunFam" id="3.40.50.300:FF:000365">
    <property type="entry name" value="Ribosome biogenesis ATPase RIX7"/>
    <property type="match status" value="1"/>
</dbReference>
<name>A0A9W7FYH8_9STRA</name>
<dbReference type="EMBL" id="BRYA01000580">
    <property type="protein sequence ID" value="GMI24079.1"/>
    <property type="molecule type" value="Genomic_DNA"/>
</dbReference>
<evidence type="ECO:0000256" key="2">
    <source>
        <dbReference type="ARBA" id="ARBA00022741"/>
    </source>
</evidence>
<dbReference type="AlphaFoldDB" id="A0A9W7FYH8"/>
<evidence type="ECO:0000313" key="6">
    <source>
        <dbReference type="EMBL" id="GMI24079.1"/>
    </source>
</evidence>
<feature type="domain" description="AAA+ ATPase" evidence="5">
    <location>
        <begin position="504"/>
        <end position="643"/>
    </location>
</feature>
<dbReference type="GO" id="GO:0016887">
    <property type="term" value="F:ATP hydrolysis activity"/>
    <property type="evidence" value="ECO:0007669"/>
    <property type="project" value="InterPro"/>
</dbReference>
<dbReference type="GO" id="GO:0005634">
    <property type="term" value="C:nucleus"/>
    <property type="evidence" value="ECO:0007669"/>
    <property type="project" value="TreeGrafter"/>
</dbReference>
<reference evidence="7" key="1">
    <citation type="journal article" date="2023" name="Commun. Biol.">
        <title>Genome analysis of Parmales, the sister group of diatoms, reveals the evolutionary specialization of diatoms from phago-mixotrophs to photoautotrophs.</title>
        <authorList>
            <person name="Ban H."/>
            <person name="Sato S."/>
            <person name="Yoshikawa S."/>
            <person name="Yamada K."/>
            <person name="Nakamura Y."/>
            <person name="Ichinomiya M."/>
            <person name="Sato N."/>
            <person name="Blanc-Mathieu R."/>
            <person name="Endo H."/>
            <person name="Kuwata A."/>
            <person name="Ogata H."/>
        </authorList>
    </citation>
    <scope>NUCLEOTIDE SEQUENCE [LARGE SCALE GENOMIC DNA]</scope>
</reference>
<dbReference type="Proteomes" id="UP001165065">
    <property type="component" value="Unassembled WGS sequence"/>
</dbReference>
<protein>
    <recommendedName>
        <fullName evidence="5">AAA+ ATPase domain-containing protein</fullName>
    </recommendedName>
</protein>
<dbReference type="InterPro" id="IPR041569">
    <property type="entry name" value="AAA_lid_3"/>
</dbReference>
<dbReference type="OrthoDB" id="27435at2759"/>
<dbReference type="Pfam" id="PF17862">
    <property type="entry name" value="AAA_lid_3"/>
    <property type="match status" value="2"/>
</dbReference>
<dbReference type="InterPro" id="IPR003960">
    <property type="entry name" value="ATPase_AAA_CS"/>
</dbReference>
<feature type="compositionally biased region" description="Basic and acidic residues" evidence="4">
    <location>
        <begin position="723"/>
        <end position="738"/>
    </location>
</feature>
<organism evidence="6 7">
    <name type="scientific">Triparma columacea</name>
    <dbReference type="NCBI Taxonomy" id="722753"/>
    <lineage>
        <taxon>Eukaryota</taxon>
        <taxon>Sar</taxon>
        <taxon>Stramenopiles</taxon>
        <taxon>Ochrophyta</taxon>
        <taxon>Bolidophyceae</taxon>
        <taxon>Parmales</taxon>
        <taxon>Triparmaceae</taxon>
        <taxon>Triparma</taxon>
    </lineage>
</organism>
<feature type="region of interest" description="Disordered" evidence="4">
    <location>
        <begin position="717"/>
        <end position="746"/>
    </location>
</feature>
<dbReference type="InterPro" id="IPR003959">
    <property type="entry name" value="ATPase_AAA_core"/>
</dbReference>
<dbReference type="Gene3D" id="1.10.8.60">
    <property type="match status" value="2"/>
</dbReference>
<evidence type="ECO:0000259" key="5">
    <source>
        <dbReference type="SMART" id="SM00382"/>
    </source>
</evidence>
<feature type="compositionally biased region" description="Basic and acidic residues" evidence="4">
    <location>
        <begin position="42"/>
        <end position="76"/>
    </location>
</feature>
<comment type="caution">
    <text evidence="6">The sequence shown here is derived from an EMBL/GenBank/DDBJ whole genome shotgun (WGS) entry which is preliminary data.</text>
</comment>
<feature type="compositionally biased region" description="Low complexity" evidence="4">
    <location>
        <begin position="97"/>
        <end position="114"/>
    </location>
</feature>
<dbReference type="GO" id="GO:0003723">
    <property type="term" value="F:RNA binding"/>
    <property type="evidence" value="ECO:0007669"/>
    <property type="project" value="TreeGrafter"/>
</dbReference>
<evidence type="ECO:0000256" key="1">
    <source>
        <dbReference type="ARBA" id="ARBA00006914"/>
    </source>
</evidence>
<dbReference type="PROSITE" id="PS00674">
    <property type="entry name" value="AAA"/>
    <property type="match status" value="1"/>
</dbReference>
<dbReference type="Pfam" id="PF00004">
    <property type="entry name" value="AAA"/>
    <property type="match status" value="2"/>
</dbReference>
<dbReference type="InterPro" id="IPR027417">
    <property type="entry name" value="P-loop_NTPase"/>
</dbReference>
<dbReference type="SMART" id="SM00382">
    <property type="entry name" value="AAA"/>
    <property type="match status" value="2"/>
</dbReference>
<dbReference type="PANTHER" id="PTHR23077">
    <property type="entry name" value="AAA-FAMILY ATPASE"/>
    <property type="match status" value="1"/>
</dbReference>
<accession>A0A9W7FYH8</accession>
<comment type="similarity">
    <text evidence="1">Belongs to the AAA ATPase family.</text>
</comment>
<dbReference type="FunFam" id="3.40.50.300:FF:000149">
    <property type="entry name" value="Nuclear valosin-containing protein-like"/>
    <property type="match status" value="1"/>
</dbReference>
<sequence>MVVDAKLLHNIRKHSTDGCSIDGLIVKLLRNCREYQRRNKTQFRKDVEEGRNELKEREEGGGKMEGKIDEKIEAPQKRPLSPSTTTAATVKSRKLDATSPSSTSTTTPTPTAAAPAPPNNGLNDMVTSTNGYGAAAKPPVPPTPSKSAPPQHRQKVRRSPNPSSSSSSPPRSNLCVRPTARYSDLGGISSILQTVRELVEYPLLHPEVYTHLGIEPPRGILLHGPPGCGKTALAHAMAGQVGCGFIKVSAPEIVQGVSGESEERVRQVFEEARASAPCILFWDEVDAISEKRSGSSRGMEKRIVAQMLTCMDGVGMEDTGGKAVVVIGATNRPDAIDPALRRAGRFDREISIGVPDEEGRRVIMEKMAGKMTLEGDFDWGRIASVTAGFVGADLKSLCKEAATGAVNRIFKDVMKVDSEREREAGEGGRPFTEGEMEELSVGMDDFLEAVKRVQPSAKREGFATVPDVTWEDIGGVESIREELELSIVEPIKRPERFKRLGLSMPAGCMLYGPPGCGKTLLAKAIAHESGANFISVKGPELLDKYVGESERAVRQVFERARASNPCIVFFDELDSLCPRRGADGGGGGGVSERVVNQLLTELDGLEGRKSVFVVAATNRPELIDPAMLRPGRLDKLLYVPLPTREERGAILEALAKGVSLDASLDLKEIGRNDKAEGYSGADMQALLREAGLACLREGGDEEGLRIEERHFEKAFEEVAPSVSKEDQKEYDEIKERIGRARSRQVK</sequence>
<dbReference type="GO" id="GO:0042254">
    <property type="term" value="P:ribosome biogenesis"/>
    <property type="evidence" value="ECO:0007669"/>
    <property type="project" value="TreeGrafter"/>
</dbReference>
<dbReference type="GO" id="GO:1990275">
    <property type="term" value="F:preribosome binding"/>
    <property type="evidence" value="ECO:0007669"/>
    <property type="project" value="TreeGrafter"/>
</dbReference>
<evidence type="ECO:0000256" key="3">
    <source>
        <dbReference type="ARBA" id="ARBA00022840"/>
    </source>
</evidence>
<feature type="region of interest" description="Disordered" evidence="4">
    <location>
        <begin position="42"/>
        <end position="177"/>
    </location>
</feature>